<comment type="similarity">
    <text evidence="7">Belongs to the MurCDEF family.</text>
</comment>
<keyword evidence="5 7" id="KW-0547">Nucleotide-binding</keyword>
<keyword evidence="7" id="KW-0132">Cell division</keyword>
<name>A0A2P2DVI2_9LEPT</name>
<evidence type="ECO:0000256" key="7">
    <source>
        <dbReference type="HAMAP-Rule" id="MF_00639"/>
    </source>
</evidence>
<dbReference type="InterPro" id="IPR036565">
    <property type="entry name" value="Mur-like_cat_sf"/>
</dbReference>
<dbReference type="GO" id="GO:0008360">
    <property type="term" value="P:regulation of cell shape"/>
    <property type="evidence" value="ECO:0007669"/>
    <property type="project" value="UniProtKB-KW"/>
</dbReference>
<sequence length="468" mass="52354">MFSLQTLSLHQLLSFHKFLVIGGGISGESAGKLLADEGKIVSLYDRSKPENLSPFWTNFYDDSRSEEAVEASEILIKSPGVSPEHPILLLAEKKQKPILSEIYLGRLFYTGNLIGITGTDGKSTTTTLTYHLIRAKFPNSAVGGNLGEPFTSFCKGNWDFVVLELSSYQLEDSPPLHPLVSAITNLATDHLERHKTMERYFYAKSKIADLGSEGHTFITQSHLWDEFPKKPERVKAKVLTFGTATGEDIEIQGKAKKIITKQAVYSTDSFPLPGDHNLQNLAVAIGIAESLGIESDTIQSSFISMEGLSYRYAKVKLPKPKYPNVTFINDSKSTNMNSLLAGLNGFSKEDRLYLILGGEPKEESLAPFFAKWKDLDAEVWIYGNAAKIWEEKFRKEAPKQNFTFADTVQTVLKEIKSKIEYSITNNLTLPVTVLFSPACASFDQYKNFSERGRHFDQLVSEEFQEDLI</sequence>
<evidence type="ECO:0000256" key="3">
    <source>
        <dbReference type="ARBA" id="ARBA00022490"/>
    </source>
</evidence>
<accession>A0A2P2DVI2</accession>
<gene>
    <name evidence="7 9" type="primary">murD</name>
    <name evidence="9" type="ORF">LPTSP4_01330</name>
</gene>
<dbReference type="AlphaFoldDB" id="A0A2P2DVI2"/>
<dbReference type="NCBIfam" id="TIGR01087">
    <property type="entry name" value="murD"/>
    <property type="match status" value="1"/>
</dbReference>
<dbReference type="SUPFAM" id="SSF51984">
    <property type="entry name" value="MurCD N-terminal domain"/>
    <property type="match status" value="1"/>
</dbReference>
<dbReference type="HAMAP" id="MF_00639">
    <property type="entry name" value="MurD"/>
    <property type="match status" value="1"/>
</dbReference>
<dbReference type="GO" id="GO:0005737">
    <property type="term" value="C:cytoplasm"/>
    <property type="evidence" value="ECO:0007669"/>
    <property type="project" value="UniProtKB-SubCell"/>
</dbReference>
<dbReference type="Gene3D" id="3.90.190.20">
    <property type="entry name" value="Mur ligase, C-terminal domain"/>
    <property type="match status" value="1"/>
</dbReference>
<dbReference type="UniPathway" id="UPA00219"/>
<keyword evidence="10" id="KW-1185">Reference proteome</keyword>
<feature type="binding site" evidence="7">
    <location>
        <begin position="118"/>
        <end position="124"/>
    </location>
    <ligand>
        <name>ATP</name>
        <dbReference type="ChEBI" id="CHEBI:30616"/>
    </ligand>
</feature>
<evidence type="ECO:0000256" key="5">
    <source>
        <dbReference type="ARBA" id="ARBA00022741"/>
    </source>
</evidence>
<comment type="pathway">
    <text evidence="2 7">Cell wall biogenesis; peptidoglycan biosynthesis.</text>
</comment>
<evidence type="ECO:0000256" key="6">
    <source>
        <dbReference type="ARBA" id="ARBA00022840"/>
    </source>
</evidence>
<proteinExistence type="inferred from homology"/>
<keyword evidence="7" id="KW-0133">Cell shape</keyword>
<dbReference type="Proteomes" id="UP000245133">
    <property type="component" value="Unassembled WGS sequence"/>
</dbReference>
<dbReference type="Pfam" id="PF08245">
    <property type="entry name" value="Mur_ligase_M"/>
    <property type="match status" value="1"/>
</dbReference>
<organism evidence="9 10">
    <name type="scientific">Leptospira ryugenii</name>
    <dbReference type="NCBI Taxonomy" id="1917863"/>
    <lineage>
        <taxon>Bacteria</taxon>
        <taxon>Pseudomonadati</taxon>
        <taxon>Spirochaetota</taxon>
        <taxon>Spirochaetia</taxon>
        <taxon>Leptospirales</taxon>
        <taxon>Leptospiraceae</taxon>
        <taxon>Leptospira</taxon>
    </lineage>
</organism>
<keyword evidence="3 7" id="KW-0963">Cytoplasm</keyword>
<dbReference type="InterPro" id="IPR013221">
    <property type="entry name" value="Mur_ligase_cen"/>
</dbReference>
<dbReference type="GO" id="GO:0071555">
    <property type="term" value="P:cell wall organization"/>
    <property type="evidence" value="ECO:0007669"/>
    <property type="project" value="UniProtKB-KW"/>
</dbReference>
<evidence type="ECO:0000259" key="8">
    <source>
        <dbReference type="Pfam" id="PF08245"/>
    </source>
</evidence>
<dbReference type="GO" id="GO:0009252">
    <property type="term" value="P:peptidoglycan biosynthetic process"/>
    <property type="evidence" value="ECO:0007669"/>
    <property type="project" value="UniProtKB-UniRule"/>
</dbReference>
<dbReference type="Gene3D" id="3.40.1190.10">
    <property type="entry name" value="Mur-like, catalytic domain"/>
    <property type="match status" value="1"/>
</dbReference>
<keyword evidence="7" id="KW-0573">Peptidoglycan synthesis</keyword>
<evidence type="ECO:0000256" key="1">
    <source>
        <dbReference type="ARBA" id="ARBA00004496"/>
    </source>
</evidence>
<dbReference type="EC" id="6.3.2.9" evidence="7"/>
<evidence type="ECO:0000313" key="10">
    <source>
        <dbReference type="Proteomes" id="UP000245133"/>
    </source>
</evidence>
<keyword evidence="4 7" id="KW-0436">Ligase</keyword>
<dbReference type="RefSeq" id="WP_108972642.1">
    <property type="nucleotide sequence ID" value="NZ_BFBB01000001.1"/>
</dbReference>
<dbReference type="PANTHER" id="PTHR43692">
    <property type="entry name" value="UDP-N-ACETYLMURAMOYLALANINE--D-GLUTAMATE LIGASE"/>
    <property type="match status" value="1"/>
</dbReference>
<dbReference type="GO" id="GO:0005524">
    <property type="term" value="F:ATP binding"/>
    <property type="evidence" value="ECO:0007669"/>
    <property type="project" value="UniProtKB-UniRule"/>
</dbReference>
<dbReference type="SUPFAM" id="SSF53244">
    <property type="entry name" value="MurD-like peptide ligases, peptide-binding domain"/>
    <property type="match status" value="1"/>
</dbReference>
<feature type="domain" description="Mur ligase central" evidence="8">
    <location>
        <begin position="116"/>
        <end position="288"/>
    </location>
</feature>
<evidence type="ECO:0000313" key="9">
    <source>
        <dbReference type="EMBL" id="GBF48633.1"/>
    </source>
</evidence>
<dbReference type="SUPFAM" id="SSF53623">
    <property type="entry name" value="MurD-like peptide ligases, catalytic domain"/>
    <property type="match status" value="1"/>
</dbReference>
<comment type="subcellular location">
    <subcellularLocation>
        <location evidence="1 7">Cytoplasm</location>
    </subcellularLocation>
</comment>
<evidence type="ECO:0000256" key="4">
    <source>
        <dbReference type="ARBA" id="ARBA00022598"/>
    </source>
</evidence>
<protein>
    <recommendedName>
        <fullName evidence="7">UDP-N-acetylmuramoylalanine--D-glutamate ligase</fullName>
        <ecNumber evidence="7">6.3.2.9</ecNumber>
    </recommendedName>
    <alternativeName>
        <fullName evidence="7">D-glutamic acid-adding enzyme</fullName>
    </alternativeName>
    <alternativeName>
        <fullName evidence="7">UDP-N-acetylmuramoyl-L-alanyl-D-glutamate synthetase</fullName>
    </alternativeName>
</protein>
<dbReference type="GO" id="GO:0051301">
    <property type="term" value="P:cell division"/>
    <property type="evidence" value="ECO:0007669"/>
    <property type="project" value="UniProtKB-KW"/>
</dbReference>
<dbReference type="GO" id="GO:0008764">
    <property type="term" value="F:UDP-N-acetylmuramoylalanine-D-glutamate ligase activity"/>
    <property type="evidence" value="ECO:0007669"/>
    <property type="project" value="UniProtKB-UniRule"/>
</dbReference>
<comment type="caution">
    <text evidence="9">The sequence shown here is derived from an EMBL/GenBank/DDBJ whole genome shotgun (WGS) entry which is preliminary data.</text>
</comment>
<keyword evidence="6 7" id="KW-0067">ATP-binding</keyword>
<dbReference type="Gene3D" id="3.40.50.720">
    <property type="entry name" value="NAD(P)-binding Rossmann-like Domain"/>
    <property type="match status" value="1"/>
</dbReference>
<comment type="function">
    <text evidence="7">Cell wall formation. Catalyzes the addition of glutamate to the nucleotide precursor UDP-N-acetylmuramoyl-L-alanine (UMA).</text>
</comment>
<dbReference type="OrthoDB" id="9809796at2"/>
<reference evidence="9 10" key="1">
    <citation type="submission" date="2018-02" db="EMBL/GenBank/DDBJ databases">
        <title>Novel Leptospira species isolated from soil and water in Japan.</title>
        <authorList>
            <person name="Nakao R."/>
            <person name="Masuzawa T."/>
        </authorList>
    </citation>
    <scope>NUCLEOTIDE SEQUENCE [LARGE SCALE GENOMIC DNA]</scope>
    <source>
        <strain evidence="9 10">YH101</strain>
    </source>
</reference>
<evidence type="ECO:0000256" key="2">
    <source>
        <dbReference type="ARBA" id="ARBA00004752"/>
    </source>
</evidence>
<keyword evidence="7" id="KW-0131">Cell cycle</keyword>
<dbReference type="InterPro" id="IPR005762">
    <property type="entry name" value="MurD"/>
</dbReference>
<dbReference type="EMBL" id="BFBB01000001">
    <property type="protein sequence ID" value="GBF48633.1"/>
    <property type="molecule type" value="Genomic_DNA"/>
</dbReference>
<comment type="catalytic activity">
    <reaction evidence="7">
        <text>UDP-N-acetyl-alpha-D-muramoyl-L-alanine + D-glutamate + ATP = UDP-N-acetyl-alpha-D-muramoyl-L-alanyl-D-glutamate + ADP + phosphate + H(+)</text>
        <dbReference type="Rhea" id="RHEA:16429"/>
        <dbReference type="ChEBI" id="CHEBI:15378"/>
        <dbReference type="ChEBI" id="CHEBI:29986"/>
        <dbReference type="ChEBI" id="CHEBI:30616"/>
        <dbReference type="ChEBI" id="CHEBI:43474"/>
        <dbReference type="ChEBI" id="CHEBI:83898"/>
        <dbReference type="ChEBI" id="CHEBI:83900"/>
        <dbReference type="ChEBI" id="CHEBI:456216"/>
        <dbReference type="EC" id="6.3.2.9"/>
    </reaction>
</comment>
<dbReference type="InterPro" id="IPR036615">
    <property type="entry name" value="Mur_ligase_C_dom_sf"/>
</dbReference>
<dbReference type="PANTHER" id="PTHR43692:SF1">
    <property type="entry name" value="UDP-N-ACETYLMURAMOYLALANINE--D-GLUTAMATE LIGASE"/>
    <property type="match status" value="1"/>
</dbReference>
<keyword evidence="7" id="KW-0961">Cell wall biogenesis/degradation</keyword>